<reference evidence="1 3" key="1">
    <citation type="submission" date="2022-09" db="EMBL/GenBank/DDBJ databases">
        <title>Enrichment on poylsaccharides allowed isolation of novel metabolic and taxonomic groups of Haloarchaea.</title>
        <authorList>
            <person name="Sorokin D.Y."/>
            <person name="Elcheninov A.G."/>
            <person name="Khizhniak T.V."/>
            <person name="Kolganova T.V."/>
            <person name="Kublanov I.V."/>
        </authorList>
    </citation>
    <scope>NUCLEOTIDE SEQUENCE</scope>
    <source>
        <strain evidence="2 3">AArc-m2/3/4</strain>
        <strain evidence="1">AArc-xg1-1</strain>
    </source>
</reference>
<protein>
    <submittedName>
        <fullName evidence="1">Uncharacterized protein</fullName>
    </submittedName>
</protein>
<dbReference type="RefSeq" id="WP_338003950.1">
    <property type="nucleotide sequence ID" value="NZ_JAOPKA010000006.1"/>
</dbReference>
<sequence length="198" mass="21421">MTSRPAIIAVDDDLASIESTVSGDPQTAVAEARTSLEEFANSEATSRARSSHLDDADAALLRAQEQTSDRPARRLEAIRNRIQIYRESVSQTGEDLAVIESTIRVDESDDGRRDTALTEYHDETVELVATVVNGGIDRRVVLAVTFYDETGTELDDAATDEHAFGADEQATISLEVRVPDGAAYYTVTALDGQTQTVG</sequence>
<dbReference type="Proteomes" id="UP001320972">
    <property type="component" value="Unassembled WGS sequence"/>
</dbReference>
<comment type="caution">
    <text evidence="1">The sequence shown here is derived from an EMBL/GenBank/DDBJ whole genome shotgun (WGS) entry which is preliminary data.</text>
</comment>
<name>A0AAP3E1Z7_9EURY</name>
<evidence type="ECO:0000313" key="2">
    <source>
        <dbReference type="EMBL" id="MCU4971250.1"/>
    </source>
</evidence>
<proteinExistence type="predicted"/>
<gene>
    <name evidence="2" type="ORF">OB955_00665</name>
    <name evidence="1" type="ORF">OB960_11980</name>
</gene>
<dbReference type="Proteomes" id="UP001321018">
    <property type="component" value="Unassembled WGS sequence"/>
</dbReference>
<organism evidence="1 4">
    <name type="scientific">Natronoglomus mannanivorans</name>
    <dbReference type="NCBI Taxonomy" id="2979990"/>
    <lineage>
        <taxon>Archaea</taxon>
        <taxon>Methanobacteriati</taxon>
        <taxon>Methanobacteriota</taxon>
        <taxon>Stenosarchaea group</taxon>
        <taxon>Halobacteria</taxon>
        <taxon>Halobacteriales</taxon>
        <taxon>Natrialbaceae</taxon>
        <taxon>Natronoglomus</taxon>
    </lineage>
</organism>
<evidence type="ECO:0000313" key="1">
    <source>
        <dbReference type="EMBL" id="MCU4742116.1"/>
    </source>
</evidence>
<dbReference type="EMBL" id="JAOPKB010000001">
    <property type="protein sequence ID" value="MCU4971250.1"/>
    <property type="molecule type" value="Genomic_DNA"/>
</dbReference>
<evidence type="ECO:0000313" key="3">
    <source>
        <dbReference type="Proteomes" id="UP001320972"/>
    </source>
</evidence>
<keyword evidence="3" id="KW-1185">Reference proteome</keyword>
<dbReference type="EMBL" id="JAOPKA010000006">
    <property type="protein sequence ID" value="MCU4742116.1"/>
    <property type="molecule type" value="Genomic_DNA"/>
</dbReference>
<accession>A0AAP3E1Z7</accession>
<evidence type="ECO:0000313" key="4">
    <source>
        <dbReference type="Proteomes" id="UP001321018"/>
    </source>
</evidence>
<dbReference type="AlphaFoldDB" id="A0AAP3E1Z7"/>